<dbReference type="PROSITE" id="PS51257">
    <property type="entry name" value="PROKAR_LIPOPROTEIN"/>
    <property type="match status" value="1"/>
</dbReference>
<feature type="domain" description="Expansin-like CBD" evidence="8">
    <location>
        <begin position="173"/>
        <end position="261"/>
    </location>
</feature>
<evidence type="ECO:0000256" key="2">
    <source>
        <dbReference type="ARBA" id="ARBA00004191"/>
    </source>
</evidence>
<evidence type="ECO:0000256" key="3">
    <source>
        <dbReference type="ARBA" id="ARBA00005392"/>
    </source>
</evidence>
<dbReference type="OMA" id="LPIECTH"/>
<dbReference type="InterPro" id="IPR036908">
    <property type="entry name" value="RlpA-like_sf"/>
</dbReference>
<keyword evidence="10" id="KW-1185">Reference proteome</keyword>
<evidence type="ECO:0000313" key="10">
    <source>
        <dbReference type="Proteomes" id="UP000008141"/>
    </source>
</evidence>
<feature type="chain" id="PRO_5003156117" description="Expansin-like EG45 domain-containing protein" evidence="6">
    <location>
        <begin position="26"/>
        <end position="336"/>
    </location>
</feature>
<accession>E1ZAG9</accession>
<dbReference type="RefSeq" id="XP_005849161.1">
    <property type="nucleotide sequence ID" value="XM_005849099.1"/>
</dbReference>
<dbReference type="InterPro" id="IPR007112">
    <property type="entry name" value="Expansin/allergen_DPBB_dom"/>
</dbReference>
<evidence type="ECO:0000313" key="9">
    <source>
        <dbReference type="EMBL" id="EFN57059.1"/>
    </source>
</evidence>
<protein>
    <recommendedName>
        <fullName evidence="11">Expansin-like EG45 domain-containing protein</fullName>
    </recommendedName>
</protein>
<feature type="domain" description="Expansin-like EG45" evidence="7">
    <location>
        <begin position="59"/>
        <end position="159"/>
    </location>
</feature>
<keyword evidence="5" id="KW-0472">Membrane</keyword>
<evidence type="ECO:0008006" key="11">
    <source>
        <dbReference type="Google" id="ProtNLM"/>
    </source>
</evidence>
<dbReference type="Gene3D" id="2.40.40.10">
    <property type="entry name" value="RlpA-like domain"/>
    <property type="match status" value="1"/>
</dbReference>
<dbReference type="SUPFAM" id="SSF50685">
    <property type="entry name" value="Barwin-like endoglucanases"/>
    <property type="match status" value="1"/>
</dbReference>
<dbReference type="Gene3D" id="2.60.40.760">
    <property type="entry name" value="Expansin, cellulose-binding-like domain"/>
    <property type="match status" value="1"/>
</dbReference>
<evidence type="ECO:0000256" key="6">
    <source>
        <dbReference type="SAM" id="SignalP"/>
    </source>
</evidence>
<dbReference type="EMBL" id="GL433840">
    <property type="protein sequence ID" value="EFN57059.1"/>
    <property type="molecule type" value="Genomic_DNA"/>
</dbReference>
<keyword evidence="4" id="KW-0134">Cell wall</keyword>
<dbReference type="eggNOG" id="ENOG502R2XR">
    <property type="taxonomic scope" value="Eukaryota"/>
</dbReference>
<dbReference type="STRING" id="554065.E1ZAG9"/>
<dbReference type="PROSITE" id="PS50843">
    <property type="entry name" value="EXPANSIN_CBD"/>
    <property type="match status" value="1"/>
</dbReference>
<dbReference type="InParanoid" id="E1ZAG9"/>
<keyword evidence="6" id="KW-0732">Signal</keyword>
<dbReference type="InterPro" id="IPR007117">
    <property type="entry name" value="Expansin_CBD"/>
</dbReference>
<dbReference type="SUPFAM" id="SSF49590">
    <property type="entry name" value="PHL pollen allergen"/>
    <property type="match status" value="1"/>
</dbReference>
<dbReference type="Proteomes" id="UP000008141">
    <property type="component" value="Unassembled WGS sequence"/>
</dbReference>
<feature type="signal peptide" evidence="6">
    <location>
        <begin position="1"/>
        <end position="25"/>
    </location>
</feature>
<comment type="similarity">
    <text evidence="3">Belongs to the expansin family. Expansin A subfamily.</text>
</comment>
<proteinExistence type="inferred from homology"/>
<name>E1ZAG9_CHLVA</name>
<evidence type="ECO:0000259" key="8">
    <source>
        <dbReference type="PROSITE" id="PS50843"/>
    </source>
</evidence>
<evidence type="ECO:0000256" key="5">
    <source>
        <dbReference type="ARBA" id="ARBA00023136"/>
    </source>
</evidence>
<dbReference type="CDD" id="cd22271">
    <property type="entry name" value="DPBB_EXP_N-like"/>
    <property type="match status" value="1"/>
</dbReference>
<dbReference type="KEGG" id="cvr:CHLNCDRAFT_143802"/>
<evidence type="ECO:0000259" key="7">
    <source>
        <dbReference type="PROSITE" id="PS50842"/>
    </source>
</evidence>
<dbReference type="PANTHER" id="PTHR31867">
    <property type="entry name" value="EXPANSIN-A15"/>
    <property type="match status" value="1"/>
</dbReference>
<comment type="subcellular location">
    <subcellularLocation>
        <location evidence="1">Membrane</location>
        <topology evidence="1">Peripheral membrane protein</topology>
    </subcellularLocation>
    <subcellularLocation>
        <location evidence="2">Secreted</location>
        <location evidence="2">Cell wall</location>
    </subcellularLocation>
</comment>
<dbReference type="FunCoup" id="E1ZAG9">
    <property type="interactions" value="101"/>
</dbReference>
<keyword evidence="4" id="KW-0964">Secreted</keyword>
<organism evidence="10">
    <name type="scientific">Chlorella variabilis</name>
    <name type="common">Green alga</name>
    <dbReference type="NCBI Taxonomy" id="554065"/>
    <lineage>
        <taxon>Eukaryota</taxon>
        <taxon>Viridiplantae</taxon>
        <taxon>Chlorophyta</taxon>
        <taxon>core chlorophytes</taxon>
        <taxon>Trebouxiophyceae</taxon>
        <taxon>Chlorellales</taxon>
        <taxon>Chlorellaceae</taxon>
        <taxon>Chlorella clade</taxon>
        <taxon>Chlorella</taxon>
    </lineage>
</organism>
<evidence type="ECO:0000256" key="4">
    <source>
        <dbReference type="ARBA" id="ARBA00022512"/>
    </source>
</evidence>
<dbReference type="InterPro" id="IPR002963">
    <property type="entry name" value="Expansin"/>
</dbReference>
<dbReference type="Pfam" id="PF01357">
    <property type="entry name" value="Expansin_C"/>
    <property type="match status" value="1"/>
</dbReference>
<sequence length="336" mass="33791">MRRPACLPAALAALLLLLSAGSCAGGPLQGGDWVAGVAVPYGGPQDGKDPHVASGGLLEGSCGYGELGPQEWPYWSAVAVAPTHPIAATAGRSPLLGCGACIEVQCDARPGSEARCPDSANATSLVTLHYLAFQQKLASPDQGEVGIRWRQVECPVPGGIAVDIDTYRAAAGGYLRLSLENVAGSGAIRSVELRKSPLAGDRLSLAGTTWAKMSNSWGAKWELSGLPDTPLDMRITSDSGEALVAREAITEASVTGRVSLPVQFGTSGAPALGAGPGPAKPLSGEALLLQMQYLIPAQPGPASLPAPADAAGAGLPMASAAGLLAPAAGQPAPDGR</sequence>
<dbReference type="GO" id="GO:0009664">
    <property type="term" value="P:plant-type cell wall organization"/>
    <property type="evidence" value="ECO:0007669"/>
    <property type="project" value="InterPro"/>
</dbReference>
<dbReference type="AlphaFoldDB" id="E1ZAG9"/>
<dbReference type="PROSITE" id="PS50842">
    <property type="entry name" value="EXPANSIN_EG45"/>
    <property type="match status" value="1"/>
</dbReference>
<evidence type="ECO:0000256" key="1">
    <source>
        <dbReference type="ARBA" id="ARBA00004170"/>
    </source>
</evidence>
<dbReference type="InterPro" id="IPR036749">
    <property type="entry name" value="Expansin_CBD_sf"/>
</dbReference>
<dbReference type="OrthoDB" id="512005at2759"/>
<dbReference type="GO" id="GO:0016020">
    <property type="term" value="C:membrane"/>
    <property type="evidence" value="ECO:0007669"/>
    <property type="project" value="UniProtKB-SubCell"/>
</dbReference>
<dbReference type="GeneID" id="17356532"/>
<gene>
    <name evidence="9" type="ORF">CHLNCDRAFT_143802</name>
</gene>
<reference evidence="9 10" key="1">
    <citation type="journal article" date="2010" name="Plant Cell">
        <title>The Chlorella variabilis NC64A genome reveals adaptation to photosymbiosis, coevolution with viruses, and cryptic sex.</title>
        <authorList>
            <person name="Blanc G."/>
            <person name="Duncan G."/>
            <person name="Agarkova I."/>
            <person name="Borodovsky M."/>
            <person name="Gurnon J."/>
            <person name="Kuo A."/>
            <person name="Lindquist E."/>
            <person name="Lucas S."/>
            <person name="Pangilinan J."/>
            <person name="Polle J."/>
            <person name="Salamov A."/>
            <person name="Terry A."/>
            <person name="Yamada T."/>
            <person name="Dunigan D.D."/>
            <person name="Grigoriev I.V."/>
            <person name="Claverie J.M."/>
            <person name="Van Etten J.L."/>
        </authorList>
    </citation>
    <scope>NUCLEOTIDE SEQUENCE [LARGE SCALE GENOMIC DNA]</scope>
    <source>
        <strain evidence="9 10">NC64A</strain>
    </source>
</reference>